<reference evidence="2" key="1">
    <citation type="journal article" date="2021" name="Nat. Commun.">
        <title>Genetic determinants of endophytism in the Arabidopsis root mycobiome.</title>
        <authorList>
            <person name="Mesny F."/>
            <person name="Miyauchi S."/>
            <person name="Thiergart T."/>
            <person name="Pickel B."/>
            <person name="Atanasova L."/>
            <person name="Karlsson M."/>
            <person name="Huettel B."/>
            <person name="Barry K.W."/>
            <person name="Haridas S."/>
            <person name="Chen C."/>
            <person name="Bauer D."/>
            <person name="Andreopoulos W."/>
            <person name="Pangilinan J."/>
            <person name="LaButti K."/>
            <person name="Riley R."/>
            <person name="Lipzen A."/>
            <person name="Clum A."/>
            <person name="Drula E."/>
            <person name="Henrissat B."/>
            <person name="Kohler A."/>
            <person name="Grigoriev I.V."/>
            <person name="Martin F.M."/>
            <person name="Hacquard S."/>
        </authorList>
    </citation>
    <scope>NUCLEOTIDE SEQUENCE</scope>
    <source>
        <strain evidence="2">MPI-CAGE-AT-0016</strain>
    </source>
</reference>
<feature type="region of interest" description="Disordered" evidence="1">
    <location>
        <begin position="56"/>
        <end position="94"/>
    </location>
</feature>
<evidence type="ECO:0000313" key="3">
    <source>
        <dbReference type="Proteomes" id="UP000813385"/>
    </source>
</evidence>
<feature type="compositionally biased region" description="Polar residues" evidence="1">
    <location>
        <begin position="147"/>
        <end position="165"/>
    </location>
</feature>
<feature type="region of interest" description="Disordered" evidence="1">
    <location>
        <begin position="222"/>
        <end position="301"/>
    </location>
</feature>
<accession>A0A8K0TQC9</accession>
<protein>
    <submittedName>
        <fullName evidence="2">Uncharacterized protein</fullName>
    </submittedName>
</protein>
<gene>
    <name evidence="2" type="ORF">B0T11DRAFT_293978</name>
</gene>
<dbReference type="Proteomes" id="UP000813385">
    <property type="component" value="Unassembled WGS sequence"/>
</dbReference>
<proteinExistence type="predicted"/>
<sequence>MATTYLRRITLARQKPLTNTRQWLGIDILEFTNYSRHGQTQLAFAAREPKHVQSSMSVRHEHNKNVPTAAAEGKLTHQSPTRHRTPVSPTSRRELKVPDIAFLAKEHIHRKSSNPPIRRISTQQPERKAQAKLELAKKRRQELQNLTTETAISSAPGPESQTNSAPRDELTMPVPVLPYTWKYTSSGGPSSLEMALEAAASELDKSNLPLSDLSNLQEDGLRIKSKPSSDKPSLQGQNMDISPTSQRVHAIPERTTLGQDLDEAEPGQSPPRPPVTQAEPKDAPIPTPASRSKSKADDNRTVDDRDVLRGLHIAISAACDEEVDAWICQETGVQIRRFLADLKEFETLGQRERPVVPRENGARARRAQLRKLKTQIRKSRLAMKGDDAPPQR</sequence>
<feature type="region of interest" description="Disordered" evidence="1">
    <location>
        <begin position="147"/>
        <end position="171"/>
    </location>
</feature>
<organism evidence="2 3">
    <name type="scientific">Plectosphaerella cucumerina</name>
    <dbReference type="NCBI Taxonomy" id="40658"/>
    <lineage>
        <taxon>Eukaryota</taxon>
        <taxon>Fungi</taxon>
        <taxon>Dikarya</taxon>
        <taxon>Ascomycota</taxon>
        <taxon>Pezizomycotina</taxon>
        <taxon>Sordariomycetes</taxon>
        <taxon>Hypocreomycetidae</taxon>
        <taxon>Glomerellales</taxon>
        <taxon>Plectosphaerellaceae</taxon>
        <taxon>Plectosphaerella</taxon>
    </lineage>
</organism>
<evidence type="ECO:0000256" key="1">
    <source>
        <dbReference type="SAM" id="MobiDB-lite"/>
    </source>
</evidence>
<feature type="compositionally biased region" description="Polar residues" evidence="1">
    <location>
        <begin position="230"/>
        <end position="247"/>
    </location>
</feature>
<dbReference type="EMBL" id="JAGPXD010000001">
    <property type="protein sequence ID" value="KAH7376478.1"/>
    <property type="molecule type" value="Genomic_DNA"/>
</dbReference>
<comment type="caution">
    <text evidence="2">The sequence shown here is derived from an EMBL/GenBank/DDBJ whole genome shotgun (WGS) entry which is preliminary data.</text>
</comment>
<name>A0A8K0TQC9_9PEZI</name>
<keyword evidence="3" id="KW-1185">Reference proteome</keyword>
<dbReference type="OrthoDB" id="273010at2759"/>
<dbReference type="AlphaFoldDB" id="A0A8K0TQC9"/>
<evidence type="ECO:0000313" key="2">
    <source>
        <dbReference type="EMBL" id="KAH7376478.1"/>
    </source>
</evidence>
<feature type="region of interest" description="Disordered" evidence="1">
    <location>
        <begin position="110"/>
        <end position="130"/>
    </location>
</feature>